<sequence length="268" mass="30526">MSFTTSGVSCDTSLGTDSDDFSDVSFFVIDDEPVSQTPPPTSDSGHSADADVTDDLPLLILQLPQDEFRPETSTSSLFSFVTENENENRQMKRCTCSSLRLPLFEVAENPRFFRDESASNPVSPIRRFVEWTEECMPRDQTFSMVNAEELARNPRVVRSEPEIPSLFKKRENGCGYCRSVGYLGWQTHTRQRCQQLRRLAPCKICGATGAMNHTETYCPEKPPVYLPHSSRFLRSLESRRSARDYQFFTKYSSLIEAIYSTSNDNLLF</sequence>
<evidence type="ECO:0000313" key="4">
    <source>
        <dbReference type="EnsemblMetazoa" id="CJA01150.1"/>
    </source>
</evidence>
<comment type="similarity">
    <text evidence="1">Belongs to the nanos family.</text>
</comment>
<dbReference type="AlphaFoldDB" id="A0A8R1HJN3"/>
<feature type="compositionally biased region" description="Polar residues" evidence="2">
    <location>
        <begin position="1"/>
        <end position="16"/>
    </location>
</feature>
<reference evidence="5" key="1">
    <citation type="submission" date="2010-08" db="EMBL/GenBank/DDBJ databases">
        <authorList>
            <consortium name="Caenorhabditis japonica Sequencing Consortium"/>
            <person name="Wilson R.K."/>
        </authorList>
    </citation>
    <scope>NUCLEOTIDE SEQUENCE [LARGE SCALE GENOMIC DNA]</scope>
    <source>
        <strain evidence="5">DF5081</strain>
    </source>
</reference>
<feature type="domain" description="Nanos-type" evidence="3">
    <location>
        <begin position="173"/>
        <end position="220"/>
    </location>
</feature>
<dbReference type="GO" id="GO:0006417">
    <property type="term" value="P:regulation of translation"/>
    <property type="evidence" value="ECO:0007669"/>
    <property type="project" value="UniProtKB-UniRule"/>
</dbReference>
<evidence type="ECO:0000313" key="5">
    <source>
        <dbReference type="Proteomes" id="UP000005237"/>
    </source>
</evidence>
<feature type="region of interest" description="Disordered" evidence="2">
    <location>
        <begin position="1"/>
        <end position="50"/>
    </location>
</feature>
<reference evidence="4" key="2">
    <citation type="submission" date="2022-06" db="UniProtKB">
        <authorList>
            <consortium name="EnsemblMetazoa"/>
        </authorList>
    </citation>
    <scope>IDENTIFICATION</scope>
    <source>
        <strain evidence="4">DF5081</strain>
    </source>
</reference>
<dbReference type="GO" id="GO:0008270">
    <property type="term" value="F:zinc ion binding"/>
    <property type="evidence" value="ECO:0007669"/>
    <property type="project" value="UniProtKB-KW"/>
</dbReference>
<proteinExistence type="inferred from homology"/>
<dbReference type="EnsemblMetazoa" id="CJA01150.1">
    <property type="protein sequence ID" value="CJA01150.1"/>
    <property type="gene ID" value="WBGene00120354"/>
</dbReference>
<evidence type="ECO:0000259" key="3">
    <source>
        <dbReference type="PROSITE" id="PS51522"/>
    </source>
</evidence>
<keyword evidence="1" id="KW-0810">Translation regulation</keyword>
<evidence type="ECO:0000256" key="2">
    <source>
        <dbReference type="SAM" id="MobiDB-lite"/>
    </source>
</evidence>
<dbReference type="GO" id="GO:0003723">
    <property type="term" value="F:RNA binding"/>
    <property type="evidence" value="ECO:0007669"/>
    <property type="project" value="UniProtKB-UniRule"/>
</dbReference>
<name>A0A8R1HJN3_CAEJA</name>
<organism evidence="4 5">
    <name type="scientific">Caenorhabditis japonica</name>
    <dbReference type="NCBI Taxonomy" id="281687"/>
    <lineage>
        <taxon>Eukaryota</taxon>
        <taxon>Metazoa</taxon>
        <taxon>Ecdysozoa</taxon>
        <taxon>Nematoda</taxon>
        <taxon>Chromadorea</taxon>
        <taxon>Rhabditida</taxon>
        <taxon>Rhabditina</taxon>
        <taxon>Rhabditomorpha</taxon>
        <taxon>Rhabditoidea</taxon>
        <taxon>Rhabditidae</taxon>
        <taxon>Peloderinae</taxon>
        <taxon>Caenorhabditis</taxon>
    </lineage>
</organism>
<keyword evidence="1" id="KW-0863">Zinc-finger</keyword>
<keyword evidence="1" id="KW-0479">Metal-binding</keyword>
<protein>
    <submittedName>
        <fullName evidence="4">Nanos-type domain-containing protein</fullName>
    </submittedName>
</protein>
<dbReference type="Proteomes" id="UP000005237">
    <property type="component" value="Unassembled WGS sequence"/>
</dbReference>
<keyword evidence="1" id="KW-0862">Zinc</keyword>
<keyword evidence="5" id="KW-1185">Reference proteome</keyword>
<evidence type="ECO:0000256" key="1">
    <source>
        <dbReference type="PROSITE-ProRule" id="PRU00855"/>
    </source>
</evidence>
<keyword evidence="1" id="KW-0694">RNA-binding</keyword>
<dbReference type="PROSITE" id="PS51522">
    <property type="entry name" value="ZF_NANOS"/>
    <property type="match status" value="1"/>
</dbReference>
<accession>A0A8R1HJN3</accession>
<dbReference type="InterPro" id="IPR024161">
    <property type="entry name" value="Znf_nanos-typ"/>
</dbReference>